<keyword evidence="8" id="KW-0539">Nucleus</keyword>
<accession>A0A9J6BUG0</accession>
<name>A0A9J6BUG0_POLVA</name>
<dbReference type="Pfam" id="PF03378">
    <property type="entry name" value="CAS_CSE1"/>
    <property type="match status" value="1"/>
</dbReference>
<evidence type="ECO:0000256" key="4">
    <source>
        <dbReference type="ARBA" id="ARBA00018945"/>
    </source>
</evidence>
<dbReference type="GO" id="GO:0005635">
    <property type="term" value="C:nuclear envelope"/>
    <property type="evidence" value="ECO:0007669"/>
    <property type="project" value="TreeGrafter"/>
</dbReference>
<dbReference type="Proteomes" id="UP001107558">
    <property type="component" value="Chromosome 3"/>
</dbReference>
<dbReference type="PANTHER" id="PTHR10997:SF8">
    <property type="entry name" value="EXPORTIN-2"/>
    <property type="match status" value="1"/>
</dbReference>
<reference evidence="11" key="1">
    <citation type="submission" date="2021-03" db="EMBL/GenBank/DDBJ databases">
        <title>Chromosome level genome of the anhydrobiotic midge Polypedilum vanderplanki.</title>
        <authorList>
            <person name="Yoshida Y."/>
            <person name="Kikawada T."/>
            <person name="Gusev O."/>
        </authorList>
    </citation>
    <scope>NUCLEOTIDE SEQUENCE</scope>
    <source>
        <strain evidence="11">NIAS01</strain>
        <tissue evidence="11">Whole body or cell culture</tissue>
    </source>
</reference>
<dbReference type="PROSITE" id="PS50166">
    <property type="entry name" value="IMPORTIN_B_NT"/>
    <property type="match status" value="1"/>
</dbReference>
<dbReference type="AlphaFoldDB" id="A0A9J6BUG0"/>
<keyword evidence="5" id="KW-0813">Transport</keyword>
<dbReference type="OrthoDB" id="3268246at2759"/>
<dbReference type="FunFam" id="1.25.10.10:FF:000057">
    <property type="entry name" value="Exportin-2 isoform 1"/>
    <property type="match status" value="1"/>
</dbReference>
<keyword evidence="12" id="KW-1185">Reference proteome</keyword>
<dbReference type="GO" id="GO:0006611">
    <property type="term" value="P:protein export from nucleus"/>
    <property type="evidence" value="ECO:0007669"/>
    <property type="project" value="TreeGrafter"/>
</dbReference>
<dbReference type="EMBL" id="JADBJN010000003">
    <property type="protein sequence ID" value="KAG5673352.1"/>
    <property type="molecule type" value="Genomic_DNA"/>
</dbReference>
<dbReference type="GO" id="GO:0031267">
    <property type="term" value="F:small GTPase binding"/>
    <property type="evidence" value="ECO:0007669"/>
    <property type="project" value="InterPro"/>
</dbReference>
<dbReference type="InterPro" id="IPR013713">
    <property type="entry name" value="XPO2_central"/>
</dbReference>
<proteinExistence type="inferred from homology"/>
<dbReference type="GO" id="GO:0005049">
    <property type="term" value="F:nuclear export signal receptor activity"/>
    <property type="evidence" value="ECO:0007669"/>
    <property type="project" value="TreeGrafter"/>
</dbReference>
<dbReference type="GO" id="GO:0006606">
    <property type="term" value="P:protein import into nucleus"/>
    <property type="evidence" value="ECO:0007669"/>
    <property type="project" value="TreeGrafter"/>
</dbReference>
<evidence type="ECO:0000313" key="11">
    <source>
        <dbReference type="EMBL" id="KAG5673352.1"/>
    </source>
</evidence>
<keyword evidence="6" id="KW-0963">Cytoplasm</keyword>
<dbReference type="InterPro" id="IPR011989">
    <property type="entry name" value="ARM-like"/>
</dbReference>
<evidence type="ECO:0000256" key="6">
    <source>
        <dbReference type="ARBA" id="ARBA00022490"/>
    </source>
</evidence>
<evidence type="ECO:0000256" key="9">
    <source>
        <dbReference type="ARBA" id="ARBA00030693"/>
    </source>
</evidence>
<gene>
    <name evidence="11" type="ORF">PVAND_003410</name>
</gene>
<dbReference type="SUPFAM" id="SSF48371">
    <property type="entry name" value="ARM repeat"/>
    <property type="match status" value="1"/>
</dbReference>
<dbReference type="GO" id="GO:0005829">
    <property type="term" value="C:cytosol"/>
    <property type="evidence" value="ECO:0007669"/>
    <property type="project" value="TreeGrafter"/>
</dbReference>
<feature type="domain" description="Importin N-terminal" evidence="10">
    <location>
        <begin position="29"/>
        <end position="106"/>
    </location>
</feature>
<protein>
    <recommendedName>
        <fullName evidence="4">Exportin-2</fullName>
    </recommendedName>
    <alternativeName>
        <fullName evidence="9">Importin-alpha re-exporter</fullName>
    </alternativeName>
</protein>
<evidence type="ECO:0000313" key="12">
    <source>
        <dbReference type="Proteomes" id="UP001107558"/>
    </source>
</evidence>
<dbReference type="Gene3D" id="1.25.10.10">
    <property type="entry name" value="Leucine-rich Repeat Variant"/>
    <property type="match status" value="1"/>
</dbReference>
<evidence type="ECO:0000256" key="8">
    <source>
        <dbReference type="ARBA" id="ARBA00023242"/>
    </source>
</evidence>
<evidence type="ECO:0000256" key="1">
    <source>
        <dbReference type="ARBA" id="ARBA00004123"/>
    </source>
</evidence>
<dbReference type="InterPro" id="IPR005043">
    <property type="entry name" value="XPO2_C"/>
</dbReference>
<evidence type="ECO:0000256" key="2">
    <source>
        <dbReference type="ARBA" id="ARBA00004496"/>
    </source>
</evidence>
<evidence type="ECO:0000259" key="10">
    <source>
        <dbReference type="PROSITE" id="PS50166"/>
    </source>
</evidence>
<keyword evidence="7" id="KW-0653">Protein transport</keyword>
<dbReference type="InterPro" id="IPR016024">
    <property type="entry name" value="ARM-type_fold"/>
</dbReference>
<evidence type="ECO:0000256" key="5">
    <source>
        <dbReference type="ARBA" id="ARBA00022448"/>
    </source>
</evidence>
<dbReference type="SMART" id="SM00913">
    <property type="entry name" value="IBN_N"/>
    <property type="match status" value="1"/>
</dbReference>
<dbReference type="InterPro" id="IPR001494">
    <property type="entry name" value="Importin-beta_N"/>
</dbReference>
<organism evidence="11 12">
    <name type="scientific">Polypedilum vanderplanki</name>
    <name type="common">Sleeping chironomid midge</name>
    <dbReference type="NCBI Taxonomy" id="319348"/>
    <lineage>
        <taxon>Eukaryota</taxon>
        <taxon>Metazoa</taxon>
        <taxon>Ecdysozoa</taxon>
        <taxon>Arthropoda</taxon>
        <taxon>Hexapoda</taxon>
        <taxon>Insecta</taxon>
        <taxon>Pterygota</taxon>
        <taxon>Neoptera</taxon>
        <taxon>Endopterygota</taxon>
        <taxon>Diptera</taxon>
        <taxon>Nematocera</taxon>
        <taxon>Chironomoidea</taxon>
        <taxon>Chironomidae</taxon>
        <taxon>Chironominae</taxon>
        <taxon>Polypedilum</taxon>
        <taxon>Polypedilum</taxon>
    </lineage>
</organism>
<comment type="subcellular location">
    <subcellularLocation>
        <location evidence="2">Cytoplasm</location>
    </subcellularLocation>
    <subcellularLocation>
        <location evidence="1">Nucleus</location>
    </subcellularLocation>
</comment>
<dbReference type="Pfam" id="PF03810">
    <property type="entry name" value="IBN_N"/>
    <property type="match status" value="1"/>
</dbReference>
<evidence type="ECO:0000256" key="7">
    <source>
        <dbReference type="ARBA" id="ARBA00022927"/>
    </source>
</evidence>
<dbReference type="Pfam" id="PF08506">
    <property type="entry name" value="Cse1"/>
    <property type="match status" value="1"/>
</dbReference>
<dbReference type="PANTHER" id="PTHR10997">
    <property type="entry name" value="IMPORTIN-7, 8, 11"/>
    <property type="match status" value="1"/>
</dbReference>
<comment type="similarity">
    <text evidence="3">Belongs to the XPO2/CSE1 family.</text>
</comment>
<evidence type="ECO:0000256" key="3">
    <source>
        <dbReference type="ARBA" id="ARBA00008669"/>
    </source>
</evidence>
<sequence>MDINDNNFRILTDYLANTLNPDPSVRRPAEQFLETVGHNRNFPQLLLMLIDKDEVDMTIRVAGAIAFKNYIKRNWGRNFDNPDEPDRIHESDREAIKKMIVPMMLKSPIQLQKQFSDAIKIIGKYDFPKKWPELMDEMIEKFQTGDFHVINGVLKTAHSLFKRYRYEFKSQELWEEIKLVLDKFAKPLTDLLLATLNLKTTHGNNEAALKIIYGSLELMCKVFYSLNSQDLPEFFEDNMQTWMKTFHELLVTDVPFLKTTDDEEAGTLEMLRSQICDNITLYAQKYDEEFAPFMQQFVTAVWELLVNTGQQPKYDALVTNALHFLSTVAGRQQYRGLFQDPNVLASICEKVIVPNMDFRNSDEELFEDNPEEYIRKDIEGSDIDTRRRAVSDLLRTLSSHFEEKIIELFSQYLNMLLERFKADPKNNWRAKDTAIYLVTTLAAKGATQKHGVTQASQLVPLPQFCQSDILPELERLDINELPVLKADALKFLMTFRTVLGQQIISTIPQVIRHLNADSFVVHSYAACNLEKMLIMKDASGNNIITQEILAPFAGSAIEGLFQALTKANSNENEYVMKAIMRTFNTLNEHSMPYMAAALPKLTEILTQVSKNPSKPHFNHYLFEAIALAIKIVCKIEPNAVSSFEEALFPQFQYILQNDIMEFLPYVFQLLSLLMEIRQTIGQVPEPYFALFPCLLSPILWERPGNITPLMRLLCTFVKQASPQIKAQGKLMSVLGVFQKMIASKANDHEGFYLLQNLISYYPREDLDQIMPQVFTLLFQRLSSSKTTKFVKSLIVLFTFYAAKIGPSELIQLIDGIQNQMFGMVCQRVFITDLNKVSGEIERKIVAIGMSKILCDAPVMLQAPYITHWQSLVQVLIELFELPPDESNIEGDNFIEVDDTAGYQVAYSQLNFASVKKDDPFADVPDIRRFLIEKLSRLQQPEIKSMLQQISSQHQIALQKYANQYGISII</sequence>
<comment type="caution">
    <text evidence="11">The sequence shown here is derived from an EMBL/GenBank/DDBJ whole genome shotgun (WGS) entry which is preliminary data.</text>
</comment>